<reference evidence="2" key="1">
    <citation type="journal article" date="2019" name="bioRxiv">
        <title>The Genome of the Zebra Mussel, Dreissena polymorpha: A Resource for Invasive Species Research.</title>
        <authorList>
            <person name="McCartney M.A."/>
            <person name="Auch B."/>
            <person name="Kono T."/>
            <person name="Mallez S."/>
            <person name="Zhang Y."/>
            <person name="Obille A."/>
            <person name="Becker A."/>
            <person name="Abrahante J.E."/>
            <person name="Garbe J."/>
            <person name="Badalamenti J.P."/>
            <person name="Herman A."/>
            <person name="Mangelson H."/>
            <person name="Liachko I."/>
            <person name="Sullivan S."/>
            <person name="Sone E.D."/>
            <person name="Koren S."/>
            <person name="Silverstein K.A.T."/>
            <person name="Beckman K.B."/>
            <person name="Gohl D.M."/>
        </authorList>
    </citation>
    <scope>NUCLEOTIDE SEQUENCE</scope>
    <source>
        <strain evidence="2">Duluth1</strain>
        <tissue evidence="2">Whole animal</tissue>
    </source>
</reference>
<keyword evidence="3" id="KW-1185">Reference proteome</keyword>
<protein>
    <submittedName>
        <fullName evidence="2">Uncharacterized protein</fullName>
    </submittedName>
</protein>
<evidence type="ECO:0000256" key="1">
    <source>
        <dbReference type="SAM" id="MobiDB-lite"/>
    </source>
</evidence>
<evidence type="ECO:0000313" key="3">
    <source>
        <dbReference type="Proteomes" id="UP000828390"/>
    </source>
</evidence>
<proteinExistence type="predicted"/>
<feature type="compositionally biased region" description="Polar residues" evidence="1">
    <location>
        <begin position="22"/>
        <end position="34"/>
    </location>
</feature>
<feature type="compositionally biased region" description="Polar residues" evidence="1">
    <location>
        <begin position="41"/>
        <end position="53"/>
    </location>
</feature>
<sequence length="53" mass="5521">MPPKNRKNSGGPATLSKKAKTASHTATNSINTNDPAILALTDNTRNGTAKTSR</sequence>
<dbReference type="EMBL" id="JAIWYP010000004">
    <property type="protein sequence ID" value="KAH3835755.1"/>
    <property type="molecule type" value="Genomic_DNA"/>
</dbReference>
<evidence type="ECO:0000313" key="2">
    <source>
        <dbReference type="EMBL" id="KAH3835755.1"/>
    </source>
</evidence>
<dbReference type="AlphaFoldDB" id="A0A9D4QMP2"/>
<gene>
    <name evidence="2" type="ORF">DPMN_109116</name>
</gene>
<organism evidence="2 3">
    <name type="scientific">Dreissena polymorpha</name>
    <name type="common">Zebra mussel</name>
    <name type="synonym">Mytilus polymorpha</name>
    <dbReference type="NCBI Taxonomy" id="45954"/>
    <lineage>
        <taxon>Eukaryota</taxon>
        <taxon>Metazoa</taxon>
        <taxon>Spiralia</taxon>
        <taxon>Lophotrochozoa</taxon>
        <taxon>Mollusca</taxon>
        <taxon>Bivalvia</taxon>
        <taxon>Autobranchia</taxon>
        <taxon>Heteroconchia</taxon>
        <taxon>Euheterodonta</taxon>
        <taxon>Imparidentia</taxon>
        <taxon>Neoheterodontei</taxon>
        <taxon>Myida</taxon>
        <taxon>Dreissenoidea</taxon>
        <taxon>Dreissenidae</taxon>
        <taxon>Dreissena</taxon>
    </lineage>
</organism>
<accession>A0A9D4QMP2</accession>
<comment type="caution">
    <text evidence="2">The sequence shown here is derived from an EMBL/GenBank/DDBJ whole genome shotgun (WGS) entry which is preliminary data.</text>
</comment>
<reference evidence="2" key="2">
    <citation type="submission" date="2020-11" db="EMBL/GenBank/DDBJ databases">
        <authorList>
            <person name="McCartney M.A."/>
            <person name="Auch B."/>
            <person name="Kono T."/>
            <person name="Mallez S."/>
            <person name="Becker A."/>
            <person name="Gohl D.M."/>
            <person name="Silverstein K.A.T."/>
            <person name="Koren S."/>
            <person name="Bechman K.B."/>
            <person name="Herman A."/>
            <person name="Abrahante J.E."/>
            <person name="Garbe J."/>
        </authorList>
    </citation>
    <scope>NUCLEOTIDE SEQUENCE</scope>
    <source>
        <strain evidence="2">Duluth1</strain>
        <tissue evidence="2">Whole animal</tissue>
    </source>
</reference>
<name>A0A9D4QMP2_DREPO</name>
<dbReference type="Proteomes" id="UP000828390">
    <property type="component" value="Unassembled WGS sequence"/>
</dbReference>
<feature type="region of interest" description="Disordered" evidence="1">
    <location>
        <begin position="1"/>
        <end position="53"/>
    </location>
</feature>